<keyword evidence="4" id="KW-1003">Cell membrane</keyword>
<sequence length="90" mass="10227">METKPVNALVSFFPLIIIFFIFYVLLILPGQKKQKKHQMMLENLREGDRVVTIGGIFGKISKIKGNIITLEIAERVKVDLARSGISRKVE</sequence>
<dbReference type="Proteomes" id="UP000230025">
    <property type="component" value="Unassembled WGS sequence"/>
</dbReference>
<evidence type="ECO:0000256" key="2">
    <source>
        <dbReference type="ARBA" id="ARBA00006742"/>
    </source>
</evidence>
<dbReference type="AlphaFoldDB" id="A0A2M7GYN7"/>
<dbReference type="PRINTS" id="PR01853">
    <property type="entry name" value="YAJCTRNLCASE"/>
</dbReference>
<dbReference type="Pfam" id="PF02699">
    <property type="entry name" value="YajC"/>
    <property type="match status" value="1"/>
</dbReference>
<evidence type="ECO:0000256" key="6">
    <source>
        <dbReference type="ARBA" id="ARBA00022927"/>
    </source>
</evidence>
<comment type="caution">
    <text evidence="11">The sequence shown here is derived from an EMBL/GenBank/DDBJ whole genome shotgun (WGS) entry which is preliminary data.</text>
</comment>
<evidence type="ECO:0000313" key="12">
    <source>
        <dbReference type="Proteomes" id="UP000230025"/>
    </source>
</evidence>
<accession>A0A2M7GYN7</accession>
<protein>
    <submittedName>
        <fullName evidence="11">Preprotein translocase subunit YajC</fullName>
    </submittedName>
</protein>
<evidence type="ECO:0000313" key="11">
    <source>
        <dbReference type="EMBL" id="PIW33585.1"/>
    </source>
</evidence>
<keyword evidence="8" id="KW-0811">Translocation</keyword>
<reference evidence="12" key="1">
    <citation type="submission" date="2017-09" db="EMBL/GenBank/DDBJ databases">
        <title>Depth-based differentiation of microbial function through sediment-hosted aquifers and enrichment of novel symbionts in the deep terrestrial subsurface.</title>
        <authorList>
            <person name="Probst A.J."/>
            <person name="Ladd B."/>
            <person name="Jarett J.K."/>
            <person name="Geller-Mcgrath D.E."/>
            <person name="Sieber C.M.K."/>
            <person name="Emerson J.B."/>
            <person name="Anantharaman K."/>
            <person name="Thomas B.C."/>
            <person name="Malmstrom R."/>
            <person name="Stieglmeier M."/>
            <person name="Klingl A."/>
            <person name="Woyke T."/>
            <person name="Ryan C.M."/>
            <person name="Banfield J.F."/>
        </authorList>
    </citation>
    <scope>NUCLEOTIDE SEQUENCE [LARGE SCALE GENOMIC DNA]</scope>
</reference>
<keyword evidence="3" id="KW-0813">Transport</keyword>
<evidence type="ECO:0000256" key="7">
    <source>
        <dbReference type="ARBA" id="ARBA00022989"/>
    </source>
</evidence>
<keyword evidence="5 10" id="KW-0812">Transmembrane</keyword>
<keyword evidence="7 10" id="KW-1133">Transmembrane helix</keyword>
<dbReference type="EMBL" id="PFFY01000178">
    <property type="protein sequence ID" value="PIW33585.1"/>
    <property type="molecule type" value="Genomic_DNA"/>
</dbReference>
<evidence type="ECO:0000256" key="4">
    <source>
        <dbReference type="ARBA" id="ARBA00022475"/>
    </source>
</evidence>
<organism evidence="11 12">
    <name type="scientific">bacterium (Candidatus Ratteibacteria) CG15_BIG_FIL_POST_REV_8_21_14_020_41_12</name>
    <dbReference type="NCBI Taxonomy" id="2014291"/>
    <lineage>
        <taxon>Bacteria</taxon>
        <taxon>Candidatus Ratteibacteria</taxon>
    </lineage>
</organism>
<dbReference type="SMART" id="SM01323">
    <property type="entry name" value="YajC"/>
    <property type="match status" value="1"/>
</dbReference>
<evidence type="ECO:0000256" key="1">
    <source>
        <dbReference type="ARBA" id="ARBA00004162"/>
    </source>
</evidence>
<dbReference type="InterPro" id="IPR003849">
    <property type="entry name" value="Preprotein_translocase_YajC"/>
</dbReference>
<evidence type="ECO:0000256" key="10">
    <source>
        <dbReference type="SAM" id="Phobius"/>
    </source>
</evidence>
<evidence type="ECO:0000256" key="8">
    <source>
        <dbReference type="ARBA" id="ARBA00023010"/>
    </source>
</evidence>
<comment type="similarity">
    <text evidence="2">Belongs to the YajC family.</text>
</comment>
<dbReference type="NCBIfam" id="TIGR00739">
    <property type="entry name" value="yajC"/>
    <property type="match status" value="1"/>
</dbReference>
<dbReference type="GO" id="GO:0015031">
    <property type="term" value="P:protein transport"/>
    <property type="evidence" value="ECO:0007669"/>
    <property type="project" value="UniProtKB-KW"/>
</dbReference>
<dbReference type="PANTHER" id="PTHR33909:SF1">
    <property type="entry name" value="SEC TRANSLOCON ACCESSORY COMPLEX SUBUNIT YAJC"/>
    <property type="match status" value="1"/>
</dbReference>
<keyword evidence="9 10" id="KW-0472">Membrane</keyword>
<evidence type="ECO:0000256" key="5">
    <source>
        <dbReference type="ARBA" id="ARBA00022692"/>
    </source>
</evidence>
<dbReference type="GO" id="GO:0005886">
    <property type="term" value="C:plasma membrane"/>
    <property type="evidence" value="ECO:0007669"/>
    <property type="project" value="UniProtKB-SubCell"/>
</dbReference>
<keyword evidence="6" id="KW-0653">Protein transport</keyword>
<gene>
    <name evidence="11" type="primary">yajC</name>
    <name evidence="11" type="ORF">COW28_03790</name>
</gene>
<proteinExistence type="inferred from homology"/>
<name>A0A2M7GYN7_9BACT</name>
<comment type="subcellular location">
    <subcellularLocation>
        <location evidence="1">Cell membrane</location>
        <topology evidence="1">Single-pass membrane protein</topology>
    </subcellularLocation>
</comment>
<evidence type="ECO:0000256" key="3">
    <source>
        <dbReference type="ARBA" id="ARBA00022448"/>
    </source>
</evidence>
<feature type="transmembrane region" description="Helical" evidence="10">
    <location>
        <begin position="6"/>
        <end position="28"/>
    </location>
</feature>
<evidence type="ECO:0000256" key="9">
    <source>
        <dbReference type="ARBA" id="ARBA00023136"/>
    </source>
</evidence>
<dbReference type="PANTHER" id="PTHR33909">
    <property type="entry name" value="SEC TRANSLOCON ACCESSORY COMPLEX SUBUNIT YAJC"/>
    <property type="match status" value="1"/>
</dbReference>